<organism evidence="4 5">
    <name type="scientific">Cellulomonas algicola</name>
    <dbReference type="NCBI Taxonomy" id="2071633"/>
    <lineage>
        <taxon>Bacteria</taxon>
        <taxon>Bacillati</taxon>
        <taxon>Actinomycetota</taxon>
        <taxon>Actinomycetes</taxon>
        <taxon>Micrococcales</taxon>
        <taxon>Cellulomonadaceae</taxon>
        <taxon>Cellulomonas</taxon>
    </lineage>
</organism>
<evidence type="ECO:0000256" key="2">
    <source>
        <dbReference type="SAM" id="SignalP"/>
    </source>
</evidence>
<evidence type="ECO:0000259" key="3">
    <source>
        <dbReference type="Pfam" id="PF19843"/>
    </source>
</evidence>
<keyword evidence="2" id="KW-0732">Signal</keyword>
<dbReference type="EMBL" id="BHYL01000348">
    <property type="protein sequence ID" value="GCD21804.1"/>
    <property type="molecule type" value="Genomic_DNA"/>
</dbReference>
<proteinExistence type="predicted"/>
<feature type="region of interest" description="Disordered" evidence="1">
    <location>
        <begin position="27"/>
        <end position="55"/>
    </location>
</feature>
<dbReference type="Pfam" id="PF19843">
    <property type="entry name" value="DUF6318"/>
    <property type="match status" value="1"/>
</dbReference>
<sequence length="199" mass="21019">MLRRRTAQGAFAIALLTLGPALAACALDDDPAPPTPTADGRETSASTSSVDPVVRPIPDAAMTSPDEAGAAAAAEYFVQLYDYSFASGNLEPWNGLASETCDFCRDIAADVAEIGQSGNRTLNEPTSIVTSRVWMIEPAKWFGADLIVREAPSTQVDATGATVATDDGGEFRLALALSWADGWKVDEVDVLDPDEAPKW</sequence>
<evidence type="ECO:0000313" key="5">
    <source>
        <dbReference type="Proteomes" id="UP000288246"/>
    </source>
</evidence>
<feature type="domain" description="DUF6318" evidence="3">
    <location>
        <begin position="53"/>
        <end position="120"/>
    </location>
</feature>
<feature type="signal peptide" evidence="2">
    <location>
        <begin position="1"/>
        <end position="23"/>
    </location>
</feature>
<gene>
    <name evidence="4" type="ORF">CTKZ_33660</name>
</gene>
<accession>A0A401V4G7</accession>
<dbReference type="InterPro" id="IPR046281">
    <property type="entry name" value="DUF6318"/>
</dbReference>
<dbReference type="Proteomes" id="UP000288246">
    <property type="component" value="Unassembled WGS sequence"/>
</dbReference>
<reference evidence="4 5" key="1">
    <citation type="submission" date="2018-11" db="EMBL/GenBank/DDBJ databases">
        <title>Draft genome sequence of Cellulomonas takizawaensis strain TKZ-21.</title>
        <authorList>
            <person name="Yamamura H."/>
            <person name="Hayashi T."/>
            <person name="Hamada M."/>
            <person name="Serisawa Y."/>
            <person name="Matsuyama K."/>
            <person name="Nakagawa Y."/>
            <person name="Otoguro M."/>
            <person name="Yanagida F."/>
            <person name="Hayakawa M."/>
        </authorList>
    </citation>
    <scope>NUCLEOTIDE SEQUENCE [LARGE SCALE GENOMIC DNA]</scope>
    <source>
        <strain evidence="4 5">TKZ-21</strain>
    </source>
</reference>
<comment type="caution">
    <text evidence="4">The sequence shown here is derived from an EMBL/GenBank/DDBJ whole genome shotgun (WGS) entry which is preliminary data.</text>
</comment>
<name>A0A401V4G7_9CELL</name>
<dbReference type="OrthoDB" id="5148029at2"/>
<feature type="chain" id="PRO_5019111428" description="DUF6318 domain-containing protein" evidence="2">
    <location>
        <begin position="24"/>
        <end position="199"/>
    </location>
</feature>
<protein>
    <recommendedName>
        <fullName evidence="3">DUF6318 domain-containing protein</fullName>
    </recommendedName>
</protein>
<dbReference type="PROSITE" id="PS51257">
    <property type="entry name" value="PROKAR_LIPOPROTEIN"/>
    <property type="match status" value="1"/>
</dbReference>
<evidence type="ECO:0000313" key="4">
    <source>
        <dbReference type="EMBL" id="GCD21804.1"/>
    </source>
</evidence>
<evidence type="ECO:0000256" key="1">
    <source>
        <dbReference type="SAM" id="MobiDB-lite"/>
    </source>
</evidence>
<dbReference type="RefSeq" id="WP_124344333.1">
    <property type="nucleotide sequence ID" value="NZ_BHYL01000348.1"/>
</dbReference>
<keyword evidence="5" id="KW-1185">Reference proteome</keyword>
<dbReference type="AlphaFoldDB" id="A0A401V4G7"/>